<organism evidence="1 2">
    <name type="scientific">Kyrpidia spormannii</name>
    <dbReference type="NCBI Taxonomy" id="2055160"/>
    <lineage>
        <taxon>Bacteria</taxon>
        <taxon>Bacillati</taxon>
        <taxon>Bacillota</taxon>
        <taxon>Bacilli</taxon>
        <taxon>Bacillales</taxon>
        <taxon>Alicyclobacillaceae</taxon>
        <taxon>Kyrpidia</taxon>
    </lineage>
</organism>
<dbReference type="EMBL" id="CP024955">
    <property type="protein sequence ID" value="ATY85735.1"/>
    <property type="molecule type" value="Genomic_DNA"/>
</dbReference>
<dbReference type="Proteomes" id="UP000231932">
    <property type="component" value="Chromosome"/>
</dbReference>
<evidence type="ECO:0000313" key="2">
    <source>
        <dbReference type="Proteomes" id="UP000231932"/>
    </source>
</evidence>
<evidence type="ECO:0000313" key="1">
    <source>
        <dbReference type="EMBL" id="ATY85735.1"/>
    </source>
</evidence>
<sequence>MIDIVKSLQSKGAQAVILGCTEPPMLLNGDNSPLPLLDSEELLIQAALETAL</sequence>
<gene>
    <name evidence="1" type="ORF">CVV65_13035</name>
</gene>
<dbReference type="Gene3D" id="3.40.50.1860">
    <property type="match status" value="1"/>
</dbReference>
<dbReference type="InterPro" id="IPR001920">
    <property type="entry name" value="Asp/Glu_race"/>
</dbReference>
<dbReference type="AlphaFoldDB" id="A0A2K8N9F3"/>
<protein>
    <recommendedName>
        <fullName evidence="3">Aspartate racemase</fullName>
    </recommendedName>
</protein>
<proteinExistence type="predicted"/>
<accession>A0A2K8N9F3</accession>
<dbReference type="OrthoDB" id="9803739at2"/>
<dbReference type="KEGG" id="kyr:CVV65_13035"/>
<dbReference type="SUPFAM" id="SSF53681">
    <property type="entry name" value="Aspartate/glutamate racemase"/>
    <property type="match status" value="1"/>
</dbReference>
<evidence type="ECO:0008006" key="3">
    <source>
        <dbReference type="Google" id="ProtNLM"/>
    </source>
</evidence>
<reference evidence="2" key="1">
    <citation type="submission" date="2017-11" db="EMBL/GenBank/DDBJ databases">
        <title>Complete Genome Sequence of Kyrpidia sp. Strain EA-1, a thermophilic, hydrogen-oxidizing Bacterium, isolated from the Azores.</title>
        <authorList>
            <person name="Reiner J.E."/>
            <person name="Lapp C.J."/>
            <person name="Bunk B."/>
            <person name="Gescher J."/>
        </authorList>
    </citation>
    <scope>NUCLEOTIDE SEQUENCE [LARGE SCALE GENOMIC DNA]</scope>
    <source>
        <strain evidence="2">EA-1</strain>
    </source>
</reference>
<name>A0A2K8N9F3_9BACL</name>
<dbReference type="GO" id="GO:0016855">
    <property type="term" value="F:racemase and epimerase activity, acting on amino acids and derivatives"/>
    <property type="evidence" value="ECO:0007669"/>
    <property type="project" value="InterPro"/>
</dbReference>
<keyword evidence="2" id="KW-1185">Reference proteome</keyword>